<keyword evidence="3" id="KW-1185">Reference proteome</keyword>
<dbReference type="AlphaFoldDB" id="A0A844ZSF4"/>
<dbReference type="EMBL" id="WTYX01000001">
    <property type="protein sequence ID" value="MXO90242.1"/>
    <property type="molecule type" value="Genomic_DNA"/>
</dbReference>
<dbReference type="PANTHER" id="PTHR11102:SF160">
    <property type="entry name" value="ERAD-ASSOCIATED E3 UBIQUITIN-PROTEIN LIGASE COMPONENT HRD3"/>
    <property type="match status" value="1"/>
</dbReference>
<comment type="caution">
    <text evidence="2">The sequence shown here is derived from an EMBL/GenBank/DDBJ whole genome shotgun (WGS) entry which is preliminary data.</text>
</comment>
<dbReference type="Pfam" id="PF08238">
    <property type="entry name" value="Sel1"/>
    <property type="match status" value="3"/>
</dbReference>
<dbReference type="Proteomes" id="UP000442714">
    <property type="component" value="Unassembled WGS sequence"/>
</dbReference>
<proteinExistence type="predicted"/>
<dbReference type="InterPro" id="IPR050767">
    <property type="entry name" value="Sel1_AlgK"/>
</dbReference>
<accession>A0A844ZSF4</accession>
<dbReference type="OrthoDB" id="112232at2"/>
<dbReference type="Gene3D" id="1.25.40.10">
    <property type="entry name" value="Tetratricopeptide repeat domain"/>
    <property type="match status" value="1"/>
</dbReference>
<dbReference type="SUPFAM" id="SSF81901">
    <property type="entry name" value="HCP-like"/>
    <property type="match status" value="1"/>
</dbReference>
<protein>
    <recommendedName>
        <fullName evidence="4">Sel1 repeat family protein</fullName>
    </recommendedName>
</protein>
<reference evidence="2 3" key="1">
    <citation type="submission" date="2019-12" db="EMBL/GenBank/DDBJ databases">
        <title>Genomic-based taxomic classification of the family Erythrobacteraceae.</title>
        <authorList>
            <person name="Xu L."/>
        </authorList>
    </citation>
    <scope>NUCLEOTIDE SEQUENCE [LARGE SCALE GENOMIC DNA]</scope>
    <source>
        <strain evidence="2 3">KCTC 52763</strain>
    </source>
</reference>
<name>A0A844ZSF4_9SPHN</name>
<dbReference type="InterPro" id="IPR006597">
    <property type="entry name" value="Sel1-like"/>
</dbReference>
<dbReference type="SMART" id="SM00671">
    <property type="entry name" value="SEL1"/>
    <property type="match status" value="3"/>
</dbReference>
<evidence type="ECO:0000256" key="1">
    <source>
        <dbReference type="SAM" id="SignalP"/>
    </source>
</evidence>
<keyword evidence="1" id="KW-0732">Signal</keyword>
<feature type="signal peptide" evidence="1">
    <location>
        <begin position="1"/>
        <end position="24"/>
    </location>
</feature>
<dbReference type="InterPro" id="IPR011990">
    <property type="entry name" value="TPR-like_helical_dom_sf"/>
</dbReference>
<dbReference type="PANTHER" id="PTHR11102">
    <property type="entry name" value="SEL-1-LIKE PROTEIN"/>
    <property type="match status" value="1"/>
</dbReference>
<evidence type="ECO:0008006" key="4">
    <source>
        <dbReference type="Google" id="ProtNLM"/>
    </source>
</evidence>
<dbReference type="RefSeq" id="WP_160603719.1">
    <property type="nucleotide sequence ID" value="NZ_WTYX01000001.1"/>
</dbReference>
<sequence length="435" mass="48007">MRLSQCFAYGTAALIAISAAPASAQLTYNTCYSDECDAKLIEQFQGDPEHRAYLGKAKAGDPYAMLKIEHAVRTKLAGTLNNRNTATEMRMKLLVGAMQKNYPEAFGRMGDMIYRQQLLPEATIEDAFGFYLQGTELGDETSTVMAVRLAKDPVACIGCSKLENGTLKLELPEGAMFDIDEIKKAGDRYLATKADMVKRVIAALEASYQPKSTIGTTSLINFYLSGVGLPHANYYDYNKRFVFDPDGKRAEQKLKEVAAADPGDSWAPSLLGFYYASPKDSGIKKNPKEAARYLDMASRAGDKGSAKTAQIYGHELVTGKLFPENVPLAVEYLELSYNAGNADAAYDLGLLNYLGKGIPRNYAKAEAYFRTSMGRKHVDGTRMLATMFREGTANRQSDLLANEYERRANTFEQSKPQCDENNLMTIDCLIKYGSN</sequence>
<feature type="chain" id="PRO_5032854594" description="Sel1 repeat family protein" evidence="1">
    <location>
        <begin position="25"/>
        <end position="435"/>
    </location>
</feature>
<evidence type="ECO:0000313" key="3">
    <source>
        <dbReference type="Proteomes" id="UP000442714"/>
    </source>
</evidence>
<gene>
    <name evidence="2" type="ORF">GRI41_05375</name>
</gene>
<evidence type="ECO:0000313" key="2">
    <source>
        <dbReference type="EMBL" id="MXO90242.1"/>
    </source>
</evidence>
<organism evidence="2 3">
    <name type="scientific">Pontixanthobacter aquaemixtae</name>
    <dbReference type="NCBI Taxonomy" id="1958940"/>
    <lineage>
        <taxon>Bacteria</taxon>
        <taxon>Pseudomonadati</taxon>
        <taxon>Pseudomonadota</taxon>
        <taxon>Alphaproteobacteria</taxon>
        <taxon>Sphingomonadales</taxon>
        <taxon>Erythrobacteraceae</taxon>
        <taxon>Pontixanthobacter</taxon>
    </lineage>
</organism>